<dbReference type="Proteomes" id="UP000651475">
    <property type="component" value="Unassembled WGS sequence"/>
</dbReference>
<dbReference type="RefSeq" id="WP_186931325.1">
    <property type="nucleotide sequence ID" value="NZ_JACOOJ010000047.1"/>
</dbReference>
<dbReference type="Pfam" id="PF19775">
    <property type="entry name" value="DUF6261"/>
    <property type="match status" value="1"/>
</dbReference>
<protein>
    <submittedName>
        <fullName evidence="2">Uncharacterized protein</fullName>
    </submittedName>
</protein>
<feature type="compositionally biased region" description="Basic and acidic residues" evidence="1">
    <location>
        <begin position="250"/>
        <end position="268"/>
    </location>
</feature>
<sequence length="268" mass="30149">MKEIIEIYMSRGRNAEHFQLHAAILAAVTEALATQYRISSVREKYATVFKMEDLIYLQNQAYANTKEMDAADKECDTHFLTFKSAVATYKNWPVEGKRIASEKLTFALEPFKNANGKPWAENRAMITNCLQVLRSDTYKAYVTELGLDEILVLLEAANNKCNDLMSDHLEEKRSREAADNLKVVRPQVDAAFELLRKAINAVYLMNELVDQNADTEAEVGAVIDAVNKFLLGYSATLSRRKAGTKANVKPGEDLPVDPKPEEERPGEL</sequence>
<keyword evidence="3" id="KW-1185">Reference proteome</keyword>
<organism evidence="2 3">
    <name type="scientific">Parabacteroides hominis</name>
    <dbReference type="NCBI Taxonomy" id="2763057"/>
    <lineage>
        <taxon>Bacteria</taxon>
        <taxon>Pseudomonadati</taxon>
        <taxon>Bacteroidota</taxon>
        <taxon>Bacteroidia</taxon>
        <taxon>Bacteroidales</taxon>
        <taxon>Tannerellaceae</taxon>
        <taxon>Parabacteroides</taxon>
    </lineage>
</organism>
<dbReference type="InterPro" id="IPR046228">
    <property type="entry name" value="DUF6261"/>
</dbReference>
<evidence type="ECO:0000313" key="2">
    <source>
        <dbReference type="EMBL" id="MBC5634739.1"/>
    </source>
</evidence>
<evidence type="ECO:0000256" key="1">
    <source>
        <dbReference type="SAM" id="MobiDB-lite"/>
    </source>
</evidence>
<feature type="region of interest" description="Disordered" evidence="1">
    <location>
        <begin position="241"/>
        <end position="268"/>
    </location>
</feature>
<proteinExistence type="predicted"/>
<comment type="caution">
    <text evidence="2">The sequence shown here is derived from an EMBL/GenBank/DDBJ whole genome shotgun (WGS) entry which is preliminary data.</text>
</comment>
<reference evidence="2 3" key="1">
    <citation type="submission" date="2020-08" db="EMBL/GenBank/DDBJ databases">
        <title>Genome public.</title>
        <authorList>
            <person name="Liu C."/>
            <person name="Sun Q."/>
        </authorList>
    </citation>
    <scope>NUCLEOTIDE SEQUENCE [LARGE SCALE GENOMIC DNA]</scope>
    <source>
        <strain evidence="2 3">NSJ-79</strain>
    </source>
</reference>
<dbReference type="EMBL" id="JACOOJ010000047">
    <property type="protein sequence ID" value="MBC5634739.1"/>
    <property type="molecule type" value="Genomic_DNA"/>
</dbReference>
<gene>
    <name evidence="2" type="ORF">H8S65_18505</name>
</gene>
<evidence type="ECO:0000313" key="3">
    <source>
        <dbReference type="Proteomes" id="UP000651475"/>
    </source>
</evidence>
<name>A0ABR7DTH0_9BACT</name>
<accession>A0ABR7DTH0</accession>